<reference evidence="1" key="1">
    <citation type="journal article" date="2021" name="Proc. Natl. Acad. Sci. U.S.A.">
        <title>A Catalog of Tens of Thousands of Viruses from Human Metagenomes Reveals Hidden Associations with Chronic Diseases.</title>
        <authorList>
            <person name="Tisza M.J."/>
            <person name="Buck C.B."/>
        </authorList>
    </citation>
    <scope>NUCLEOTIDE SEQUENCE</scope>
    <source>
        <strain evidence="1">Ctvok7</strain>
    </source>
</reference>
<proteinExistence type="predicted"/>
<accession>A0A8S5LM01</accession>
<name>A0A8S5LM01_9CAUD</name>
<dbReference type="EMBL" id="BK015871">
    <property type="protein sequence ID" value="DAD70880.1"/>
    <property type="molecule type" value="Genomic_DNA"/>
</dbReference>
<organism evidence="1">
    <name type="scientific">Siphoviridae sp. ctvok7</name>
    <dbReference type="NCBI Taxonomy" id="2827596"/>
    <lineage>
        <taxon>Viruses</taxon>
        <taxon>Duplodnaviria</taxon>
        <taxon>Heunggongvirae</taxon>
        <taxon>Uroviricota</taxon>
        <taxon>Caudoviricetes</taxon>
    </lineage>
</organism>
<evidence type="ECO:0000313" key="1">
    <source>
        <dbReference type="EMBL" id="DAD70880.1"/>
    </source>
</evidence>
<protein>
    <submittedName>
        <fullName evidence="1">Nitrile Hydratase alpha subunit</fullName>
    </submittedName>
</protein>
<sequence>MNLGWPPSKYESLPYRERLLVVEFALKAMKTQKEEMDRARNTKRR</sequence>